<proteinExistence type="inferred from homology"/>
<evidence type="ECO:0000256" key="1">
    <source>
        <dbReference type="ARBA" id="ARBA00000677"/>
    </source>
</evidence>
<dbReference type="NCBIfam" id="TIGR02227">
    <property type="entry name" value="sigpep_I_bact"/>
    <property type="match status" value="1"/>
</dbReference>
<dbReference type="EC" id="3.4.21.89" evidence="3 7"/>
<evidence type="ECO:0000256" key="6">
    <source>
        <dbReference type="PIRSR" id="PIRSR600223-1"/>
    </source>
</evidence>
<dbReference type="GO" id="GO:0004252">
    <property type="term" value="F:serine-type endopeptidase activity"/>
    <property type="evidence" value="ECO:0007669"/>
    <property type="project" value="InterPro"/>
</dbReference>
<keyword evidence="7" id="KW-0812">Transmembrane</keyword>
<dbReference type="PANTHER" id="PTHR43390">
    <property type="entry name" value="SIGNAL PEPTIDASE I"/>
    <property type="match status" value="1"/>
</dbReference>
<name>A0A4Q9JUE2_9BACT</name>
<dbReference type="GO" id="GO:0016020">
    <property type="term" value="C:membrane"/>
    <property type="evidence" value="ECO:0007669"/>
    <property type="project" value="UniProtKB-SubCell"/>
</dbReference>
<keyword evidence="5 7" id="KW-0378">Hydrolase</keyword>
<dbReference type="SUPFAM" id="SSF51306">
    <property type="entry name" value="LexA/Signal peptidase"/>
    <property type="match status" value="1"/>
</dbReference>
<keyword evidence="7" id="KW-0472">Membrane</keyword>
<comment type="catalytic activity">
    <reaction evidence="1 7">
        <text>Cleavage of hydrophobic, N-terminal signal or leader sequences from secreted and periplasmic proteins.</text>
        <dbReference type="EC" id="3.4.21.89"/>
    </reaction>
</comment>
<evidence type="ECO:0000256" key="3">
    <source>
        <dbReference type="ARBA" id="ARBA00013208"/>
    </source>
</evidence>
<comment type="caution">
    <text evidence="9">The sequence shown here is derived from an EMBL/GenBank/DDBJ whole genome shotgun (WGS) entry which is preliminary data.</text>
</comment>
<dbReference type="Pfam" id="PF10502">
    <property type="entry name" value="Peptidase_S26"/>
    <property type="match status" value="1"/>
</dbReference>
<dbReference type="InterPro" id="IPR019533">
    <property type="entry name" value="Peptidase_S26"/>
</dbReference>
<keyword evidence="7" id="KW-0645">Protease</keyword>
<dbReference type="Proteomes" id="UP000292583">
    <property type="component" value="Unassembled WGS sequence"/>
</dbReference>
<dbReference type="EMBL" id="QPGR01000007">
    <property type="protein sequence ID" value="TBR81052.1"/>
    <property type="molecule type" value="Genomic_DNA"/>
</dbReference>
<dbReference type="InterPro" id="IPR019758">
    <property type="entry name" value="Pept_S26A_signal_pept_1_CS"/>
</dbReference>
<evidence type="ECO:0000259" key="8">
    <source>
        <dbReference type="Pfam" id="PF10502"/>
    </source>
</evidence>
<dbReference type="PANTHER" id="PTHR43390:SF1">
    <property type="entry name" value="CHLOROPLAST PROCESSING PEPTIDASE"/>
    <property type="match status" value="1"/>
</dbReference>
<accession>A0A4Q9JUE2</accession>
<dbReference type="InterPro" id="IPR036286">
    <property type="entry name" value="LexA/Signal_pep-like_sf"/>
</dbReference>
<dbReference type="CDD" id="cd06530">
    <property type="entry name" value="S26_SPase_I"/>
    <property type="match status" value="1"/>
</dbReference>
<protein>
    <recommendedName>
        <fullName evidence="4 7">Signal peptidase I</fullName>
        <ecNumber evidence="3 7">3.4.21.89</ecNumber>
    </recommendedName>
</protein>
<evidence type="ECO:0000256" key="7">
    <source>
        <dbReference type="RuleBase" id="RU362042"/>
    </source>
</evidence>
<reference evidence="9 10" key="1">
    <citation type="submission" date="2018-07" db="EMBL/GenBank/DDBJ databases">
        <title>Campylobacter zealandensis sp. nov., isolated from birds and water in New Zealand.</title>
        <authorList>
            <person name="Wilkinson D.A."/>
            <person name="Biggs P.J."/>
            <person name="French N.P."/>
            <person name="Midwinter A.C."/>
        </authorList>
    </citation>
    <scope>NUCLEOTIDE SEQUENCE [LARGE SCALE GENOMIC DNA]</scope>
    <source>
        <strain evidence="9 10">B423b</strain>
    </source>
</reference>
<feature type="active site" evidence="6">
    <location>
        <position position="106"/>
    </location>
</feature>
<gene>
    <name evidence="9" type="primary">lepB</name>
    <name evidence="9" type="ORF">DU473_04395</name>
</gene>
<dbReference type="InterPro" id="IPR000223">
    <property type="entry name" value="Pept_S26A_signal_pept_1"/>
</dbReference>
<dbReference type="RefSeq" id="WP_131186604.1">
    <property type="nucleotide sequence ID" value="NZ_CP076657.1"/>
</dbReference>
<feature type="domain" description="Peptidase S26" evidence="8">
    <location>
        <begin position="13"/>
        <end position="244"/>
    </location>
</feature>
<dbReference type="AlphaFoldDB" id="A0A4Q9JUE2"/>
<evidence type="ECO:0000256" key="4">
    <source>
        <dbReference type="ARBA" id="ARBA00019232"/>
    </source>
</evidence>
<dbReference type="GO" id="GO:0009003">
    <property type="term" value="F:signal peptidase activity"/>
    <property type="evidence" value="ECO:0007669"/>
    <property type="project" value="UniProtKB-EC"/>
</dbReference>
<dbReference type="PROSITE" id="PS00761">
    <property type="entry name" value="SPASE_I_3"/>
    <property type="match status" value="1"/>
</dbReference>
<dbReference type="OrthoDB" id="9815782at2"/>
<keyword evidence="7" id="KW-1133">Transmembrane helix</keyword>
<organism evidence="9 10">
    <name type="scientific">Campylobacter novaezeelandiae</name>
    <dbReference type="NCBI Taxonomy" id="2267891"/>
    <lineage>
        <taxon>Bacteria</taxon>
        <taxon>Pseudomonadati</taxon>
        <taxon>Campylobacterota</taxon>
        <taxon>Epsilonproteobacteria</taxon>
        <taxon>Campylobacterales</taxon>
        <taxon>Campylobacteraceae</taxon>
        <taxon>Campylobacter</taxon>
    </lineage>
</organism>
<comment type="similarity">
    <text evidence="2 7">Belongs to the peptidase S26 family.</text>
</comment>
<dbReference type="Gene3D" id="2.10.109.10">
    <property type="entry name" value="Umud Fragment, subunit A"/>
    <property type="match status" value="1"/>
</dbReference>
<evidence type="ECO:0000313" key="9">
    <source>
        <dbReference type="EMBL" id="TBR81052.1"/>
    </source>
</evidence>
<keyword evidence="10" id="KW-1185">Reference proteome</keyword>
<comment type="subcellular location">
    <subcellularLocation>
        <location evidence="7">Membrane</location>
        <topology evidence="7">Single-pass type II membrane protein</topology>
    </subcellularLocation>
</comment>
<dbReference type="PRINTS" id="PR00727">
    <property type="entry name" value="LEADERPTASE"/>
</dbReference>
<evidence type="ECO:0000313" key="10">
    <source>
        <dbReference type="Proteomes" id="UP000292583"/>
    </source>
</evidence>
<feature type="transmembrane region" description="Helical" evidence="7">
    <location>
        <begin position="12"/>
        <end position="33"/>
    </location>
</feature>
<sequence>MQFLKKLYRFSQSWTGTVVIVLLVIFFFIQAFVIPSGSMKNTLLVGDFLFVKKFSYGIPTPHIPWLEIPILPDFNKNGHLISAKGPKRGDIVVFRNPKNTKEHYVKRCVALGLDRVVYANKTLYIRMHEGDDFMKEHYKDDIVILGGEIYVKEPYKQKGIHYDIHKNIEGDILEYMMRNDFAMSPIYFKELGTNVGFNGGNAYVFDVPENEYFMVGDNRDNSYDSRFWGSVPYSLIVGSPWFVYFSWDEEKNVRWNRIGRFVKTLESDEYFEQNSSKNSSQSY</sequence>
<dbReference type="GO" id="GO:0006465">
    <property type="term" value="P:signal peptide processing"/>
    <property type="evidence" value="ECO:0007669"/>
    <property type="project" value="InterPro"/>
</dbReference>
<feature type="active site" evidence="6">
    <location>
        <position position="38"/>
    </location>
</feature>
<evidence type="ECO:0000256" key="5">
    <source>
        <dbReference type="ARBA" id="ARBA00022801"/>
    </source>
</evidence>
<evidence type="ECO:0000256" key="2">
    <source>
        <dbReference type="ARBA" id="ARBA00009370"/>
    </source>
</evidence>